<dbReference type="FunFam" id="1.10.10.10:FF:000116">
    <property type="entry name" value="DNA-directed RNA polymerase III subunit RPC6"/>
    <property type="match status" value="1"/>
</dbReference>
<name>A0A9W8TV46_9AGAR</name>
<organism evidence="7 9">
    <name type="scientific">Lentinula detonsa</name>
    <dbReference type="NCBI Taxonomy" id="2804962"/>
    <lineage>
        <taxon>Eukaryota</taxon>
        <taxon>Fungi</taxon>
        <taxon>Dikarya</taxon>
        <taxon>Basidiomycota</taxon>
        <taxon>Agaricomycotina</taxon>
        <taxon>Agaricomycetes</taxon>
        <taxon>Agaricomycetidae</taxon>
        <taxon>Agaricales</taxon>
        <taxon>Marasmiineae</taxon>
        <taxon>Omphalotaceae</taxon>
        <taxon>Lentinula</taxon>
    </lineage>
</organism>
<reference evidence="7" key="2">
    <citation type="submission" date="2022-08" db="EMBL/GenBank/DDBJ databases">
        <authorList>
            <consortium name="DOE Joint Genome Institute"/>
            <person name="Min B."/>
            <person name="Sierra-Patev S."/>
            <person name="Naranjo-Ortiz M."/>
            <person name="Looney B."/>
            <person name="Konkel Z."/>
            <person name="Slot J.C."/>
            <person name="Sakamoto Y."/>
            <person name="Steenwyk J.L."/>
            <person name="Rokas A."/>
            <person name="Carro J."/>
            <person name="Camarero S."/>
            <person name="Ferreira P."/>
            <person name="Molpeceres G."/>
            <person name="Ruiz-duenas F.J."/>
            <person name="Serrano A."/>
            <person name="Henrissat B."/>
            <person name="Drula E."/>
            <person name="Hughes K.W."/>
            <person name="Mata J.L."/>
            <person name="Ishikawa N.K."/>
            <person name="Vargas-Isla R."/>
            <person name="Ushijima S."/>
            <person name="Smith C.A."/>
            <person name="Ahrendt S."/>
            <person name="Andreopoulos W."/>
            <person name="He G."/>
            <person name="LaButti K."/>
            <person name="Lipzen A."/>
            <person name="Ng V."/>
            <person name="Riley R."/>
            <person name="Sandor L."/>
            <person name="Barry K."/>
            <person name="Martinez A.T."/>
            <person name="Xiao Y."/>
            <person name="Gibbons J.G."/>
            <person name="Terashima K."/>
            <person name="Hibbett D.S."/>
            <person name="Grigoriev I.V."/>
        </authorList>
    </citation>
    <scope>NUCLEOTIDE SEQUENCE</scope>
    <source>
        <strain evidence="7">TFB7810</strain>
    </source>
</reference>
<accession>A0A9W8TV46</accession>
<dbReference type="InterPro" id="IPR036388">
    <property type="entry name" value="WH-like_DNA-bd_sf"/>
</dbReference>
<evidence type="ECO:0000256" key="2">
    <source>
        <dbReference type="ARBA" id="ARBA00011038"/>
    </source>
</evidence>
<dbReference type="InterPro" id="IPR016049">
    <property type="entry name" value="RNA_pol_Rpc34-like"/>
</dbReference>
<feature type="compositionally biased region" description="Basic and acidic residues" evidence="6">
    <location>
        <begin position="299"/>
        <end position="311"/>
    </location>
</feature>
<dbReference type="Proteomes" id="UP001142393">
    <property type="component" value="Unassembled WGS sequence"/>
</dbReference>
<evidence type="ECO:0000313" key="8">
    <source>
        <dbReference type="EMBL" id="KAJ3981528.1"/>
    </source>
</evidence>
<keyword evidence="3" id="KW-0240">DNA-directed RNA polymerase</keyword>
<comment type="similarity">
    <text evidence="2">Belongs to the eukaryotic RPC34/RPC39 RNA polymerase subunit family.</text>
</comment>
<dbReference type="GO" id="GO:0005666">
    <property type="term" value="C:RNA polymerase III complex"/>
    <property type="evidence" value="ECO:0007669"/>
    <property type="project" value="InterPro"/>
</dbReference>
<feature type="compositionally biased region" description="Low complexity" evidence="6">
    <location>
        <begin position="371"/>
        <end position="381"/>
    </location>
</feature>
<feature type="compositionally biased region" description="Basic residues" evidence="6">
    <location>
        <begin position="360"/>
        <end position="370"/>
    </location>
</feature>
<evidence type="ECO:0000313" key="9">
    <source>
        <dbReference type="Proteomes" id="UP001142393"/>
    </source>
</evidence>
<dbReference type="AlphaFoldDB" id="A0A9W8TV46"/>
<accession>A0AA38PTC0</accession>
<dbReference type="SUPFAM" id="SSF46785">
    <property type="entry name" value="Winged helix' DNA-binding domain"/>
    <property type="match status" value="1"/>
</dbReference>
<gene>
    <name evidence="7" type="ORF">DFH05DRAFT_1528232</name>
    <name evidence="8" type="ORF">F5890DRAFT_1417475</name>
</gene>
<dbReference type="InterPro" id="IPR036390">
    <property type="entry name" value="WH_DNA-bd_sf"/>
</dbReference>
<feature type="region of interest" description="Disordered" evidence="6">
    <location>
        <begin position="256"/>
        <end position="408"/>
    </location>
</feature>
<comment type="subcellular location">
    <subcellularLocation>
        <location evidence="1">Nucleus</location>
    </subcellularLocation>
</comment>
<keyword evidence="4" id="KW-0804">Transcription</keyword>
<dbReference type="Gene3D" id="1.10.10.10">
    <property type="entry name" value="Winged helix-like DNA-binding domain superfamily/Winged helix DNA-binding domain"/>
    <property type="match status" value="1"/>
</dbReference>
<evidence type="ECO:0000256" key="3">
    <source>
        <dbReference type="ARBA" id="ARBA00022478"/>
    </source>
</evidence>
<comment type="caution">
    <text evidence="7">The sequence shown here is derived from an EMBL/GenBank/DDBJ whole genome shotgun (WGS) entry which is preliminary data.</text>
</comment>
<dbReference type="InterPro" id="IPR007832">
    <property type="entry name" value="RNA_pol_Rpc34"/>
</dbReference>
<proteinExistence type="inferred from homology"/>
<dbReference type="EMBL" id="JANVFU010000012">
    <property type="protein sequence ID" value="KAJ3741386.1"/>
    <property type="molecule type" value="Genomic_DNA"/>
</dbReference>
<keyword evidence="5" id="KW-0539">Nucleus</keyword>
<dbReference type="PANTHER" id="PTHR12780">
    <property type="entry name" value="RNA POLYMERASE III DNA DIRECTED , 39KD SUBUNIT-RELATED"/>
    <property type="match status" value="1"/>
</dbReference>
<evidence type="ECO:0000256" key="5">
    <source>
        <dbReference type="ARBA" id="ARBA00023242"/>
    </source>
</evidence>
<evidence type="ECO:0000256" key="4">
    <source>
        <dbReference type="ARBA" id="ARBA00023163"/>
    </source>
</evidence>
<evidence type="ECO:0000256" key="1">
    <source>
        <dbReference type="ARBA" id="ARBA00004123"/>
    </source>
</evidence>
<dbReference type="EMBL" id="MU802109">
    <property type="protein sequence ID" value="KAJ3981528.1"/>
    <property type="molecule type" value="Genomic_DNA"/>
</dbReference>
<dbReference type="GO" id="GO:0006383">
    <property type="term" value="P:transcription by RNA polymerase III"/>
    <property type="evidence" value="ECO:0007669"/>
    <property type="project" value="InterPro"/>
</dbReference>
<feature type="compositionally biased region" description="Basic residues" evidence="6">
    <location>
        <begin position="312"/>
        <end position="321"/>
    </location>
</feature>
<dbReference type="GO" id="GO:0005737">
    <property type="term" value="C:cytoplasm"/>
    <property type="evidence" value="ECO:0007669"/>
    <property type="project" value="UniProtKB-ARBA"/>
</dbReference>
<feature type="compositionally biased region" description="Basic residues" evidence="6">
    <location>
        <begin position="334"/>
        <end position="343"/>
    </location>
</feature>
<sequence>MSKSTRPPTALESELHQATLTSPNNELSAKAAESIIPDPAQRKDALNYLLAVGLLKPLKNSKGALIFRAVTRSEHTTNVGLSEEEKVVLGYIRGAQNEGIWVKHLKAKTNFHQTVLDRCIKTLEQKKLIKKVPSVQHPTRKIYMLEGLAPSVALTGGPWFTDGEFDTEFIETLMKACFKFIRDMSFPKTRGRQPDGALYPIHKAPKYPSAQQVRNALKQARLTETDLTVEHVEILLNVLVLDGEIEKLPAFGSSLWDSGTIDDNDSAEERRSKKKRKHQSSDTETDERSSRRKKNRKARTSDDSDSEENRSSRKNAKQKRKIGSDDSDATSSKVSRRKSKMKKMNSDVSDEESSDEELNRKRRSKGKKSRYASGASSQSDSDSADDPSPRSTSKSIKRSPSPFFSFDDTGSNVYRAIREERVSLGWSQAPCSGCPSFEFCKSGGPVNPRECVYYDDWLGGGIVAAIEDGK</sequence>
<keyword evidence="9" id="KW-1185">Reference proteome</keyword>
<evidence type="ECO:0000256" key="6">
    <source>
        <dbReference type="SAM" id="MobiDB-lite"/>
    </source>
</evidence>
<evidence type="ECO:0000313" key="7">
    <source>
        <dbReference type="EMBL" id="KAJ3741386.1"/>
    </source>
</evidence>
<dbReference type="Proteomes" id="UP001163850">
    <property type="component" value="Unassembled WGS sequence"/>
</dbReference>
<protein>
    <submittedName>
        <fullName evidence="7">RNA polymerase Rpc34</fullName>
    </submittedName>
</protein>
<reference evidence="7 9" key="3">
    <citation type="journal article" date="2023" name="Proc. Natl. Acad. Sci. U.S.A.">
        <title>A global phylogenomic analysis of the shiitake genus Lentinula.</title>
        <authorList>
            <person name="Sierra-Patev S."/>
            <person name="Min B."/>
            <person name="Naranjo-Ortiz M."/>
            <person name="Looney B."/>
            <person name="Konkel Z."/>
            <person name="Slot J.C."/>
            <person name="Sakamoto Y."/>
            <person name="Steenwyk J.L."/>
            <person name="Rokas A."/>
            <person name="Carro J."/>
            <person name="Camarero S."/>
            <person name="Ferreira P."/>
            <person name="Molpeceres G."/>
            <person name="Ruiz-Duenas F.J."/>
            <person name="Serrano A."/>
            <person name="Henrissat B."/>
            <person name="Drula E."/>
            <person name="Hughes K.W."/>
            <person name="Mata J.L."/>
            <person name="Ishikawa N.K."/>
            <person name="Vargas-Isla R."/>
            <person name="Ushijima S."/>
            <person name="Smith C.A."/>
            <person name="Donoghue J."/>
            <person name="Ahrendt S."/>
            <person name="Andreopoulos W."/>
            <person name="He G."/>
            <person name="LaButti K."/>
            <person name="Lipzen A."/>
            <person name="Ng V."/>
            <person name="Riley R."/>
            <person name="Sandor L."/>
            <person name="Barry K."/>
            <person name="Martinez A.T."/>
            <person name="Xiao Y."/>
            <person name="Gibbons J.G."/>
            <person name="Terashima K."/>
            <person name="Grigoriev I.V."/>
            <person name="Hibbett D."/>
        </authorList>
    </citation>
    <scope>NUCLEOTIDE SEQUENCE [LARGE SCALE GENOMIC DNA]</scope>
    <source>
        <strain evidence="7 9">TFB7810</strain>
    </source>
</reference>
<reference evidence="8" key="1">
    <citation type="submission" date="2022-08" db="EMBL/GenBank/DDBJ databases">
        <authorList>
            <consortium name="DOE Joint Genome Institute"/>
            <person name="Min B."/>
            <person name="Riley R."/>
            <person name="Sierra-Patev S."/>
            <person name="Naranjo-Ortiz M."/>
            <person name="Looney B."/>
            <person name="Konkel Z."/>
            <person name="Slot J.C."/>
            <person name="Sakamoto Y."/>
            <person name="Steenwyk J.L."/>
            <person name="Rokas A."/>
            <person name="Carro J."/>
            <person name="Camarero S."/>
            <person name="Ferreira P."/>
            <person name="Molpeceres G."/>
            <person name="Ruiz-Duenas F.J."/>
            <person name="Serrano A."/>
            <person name="Henrissat B."/>
            <person name="Drula E."/>
            <person name="Hughes K.W."/>
            <person name="Mata J.L."/>
            <person name="Ishikawa N.K."/>
            <person name="Vargas-Isla R."/>
            <person name="Ushijima S."/>
            <person name="Smith C.A."/>
            <person name="Ahrendt S."/>
            <person name="Andreopoulos W."/>
            <person name="He G."/>
            <person name="Labutti K."/>
            <person name="Lipzen A."/>
            <person name="Ng V."/>
            <person name="Sandor L."/>
            <person name="Barry K."/>
            <person name="Martinez A.T."/>
            <person name="Xiao Y."/>
            <person name="Gibbons J.G."/>
            <person name="Terashima K."/>
            <person name="Hibbett D.S."/>
            <person name="Grigoriev I.V."/>
        </authorList>
    </citation>
    <scope>NUCLEOTIDE SEQUENCE</scope>
    <source>
        <strain evidence="8">TFB7829</strain>
    </source>
</reference>
<dbReference type="GO" id="GO:0005654">
    <property type="term" value="C:nucleoplasm"/>
    <property type="evidence" value="ECO:0007669"/>
    <property type="project" value="UniProtKB-ARBA"/>
</dbReference>
<dbReference type="Pfam" id="PF05158">
    <property type="entry name" value="RNA_pol_Rpc34"/>
    <property type="match status" value="1"/>
</dbReference>